<comment type="pathway">
    <text evidence="1">Carbohydrate metabolism; tricarboxylic acid cycle; isocitrate from oxaloacetate: step 1/2.</text>
</comment>
<dbReference type="Proteomes" id="UP000315751">
    <property type="component" value="Unassembled WGS sequence"/>
</dbReference>
<evidence type="ECO:0000259" key="5">
    <source>
        <dbReference type="Pfam" id="PF12728"/>
    </source>
</evidence>
<evidence type="ECO:0000256" key="2">
    <source>
        <dbReference type="ARBA" id="ARBA00010566"/>
    </source>
</evidence>
<dbReference type="InterPro" id="IPR036969">
    <property type="entry name" value="Citrate_synthase_sf"/>
</dbReference>
<dbReference type="EMBL" id="VITR01000009">
    <property type="protein sequence ID" value="TWB40429.1"/>
    <property type="molecule type" value="Genomic_DNA"/>
</dbReference>
<dbReference type="PANTHER" id="PTHR11739:SF4">
    <property type="entry name" value="CITRATE SYNTHASE, PEROXISOMAL"/>
    <property type="match status" value="1"/>
</dbReference>
<organism evidence="6 7">
    <name type="scientific">Nitrospirillum amazonense</name>
    <dbReference type="NCBI Taxonomy" id="28077"/>
    <lineage>
        <taxon>Bacteria</taxon>
        <taxon>Pseudomonadati</taxon>
        <taxon>Pseudomonadota</taxon>
        <taxon>Alphaproteobacteria</taxon>
        <taxon>Rhodospirillales</taxon>
        <taxon>Azospirillaceae</taxon>
        <taxon>Nitrospirillum</taxon>
    </lineage>
</organism>
<keyword evidence="7" id="KW-1185">Reference proteome</keyword>
<comment type="caution">
    <text evidence="6">The sequence shown here is derived from an EMBL/GenBank/DDBJ whole genome shotgun (WGS) entry which is preliminary data.</text>
</comment>
<evidence type="ECO:0000313" key="6">
    <source>
        <dbReference type="EMBL" id="TWB40429.1"/>
    </source>
</evidence>
<dbReference type="RefSeq" id="WP_145733669.1">
    <property type="nucleotide sequence ID" value="NZ_VITR01000009.1"/>
</dbReference>
<dbReference type="InterPro" id="IPR016142">
    <property type="entry name" value="Citrate_synth-like_lrg_a-sub"/>
</dbReference>
<protein>
    <recommendedName>
        <fullName evidence="3">citrate synthase (unknown stereospecificity)</fullName>
        <ecNumber evidence="3">2.3.3.16</ecNumber>
    </recommendedName>
</protein>
<dbReference type="Pfam" id="PF12728">
    <property type="entry name" value="HTH_17"/>
    <property type="match status" value="1"/>
</dbReference>
<dbReference type="OrthoDB" id="9786046at2"/>
<evidence type="ECO:0000256" key="1">
    <source>
        <dbReference type="ARBA" id="ARBA00004751"/>
    </source>
</evidence>
<accession>A0A560H3M0</accession>
<dbReference type="Gene3D" id="1.10.230.10">
    <property type="entry name" value="Cytochrome P450-Terp, domain 2"/>
    <property type="match status" value="1"/>
</dbReference>
<dbReference type="GO" id="GO:0036440">
    <property type="term" value="F:citrate synthase activity"/>
    <property type="evidence" value="ECO:0007669"/>
    <property type="project" value="UniProtKB-EC"/>
</dbReference>
<dbReference type="CDD" id="cd06102">
    <property type="entry name" value="citrate_synt_like_2"/>
    <property type="match status" value="1"/>
</dbReference>
<dbReference type="InterPro" id="IPR002020">
    <property type="entry name" value="Citrate_synthase"/>
</dbReference>
<evidence type="ECO:0000256" key="3">
    <source>
        <dbReference type="ARBA" id="ARBA00012972"/>
    </source>
</evidence>
<dbReference type="InterPro" id="IPR016143">
    <property type="entry name" value="Citrate_synth-like_sm_a-sub"/>
</dbReference>
<dbReference type="UniPathway" id="UPA00223">
    <property type="reaction ID" value="UER00717"/>
</dbReference>
<evidence type="ECO:0000256" key="4">
    <source>
        <dbReference type="ARBA" id="ARBA00022679"/>
    </source>
</evidence>
<proteinExistence type="inferred from homology"/>
<dbReference type="PANTHER" id="PTHR11739">
    <property type="entry name" value="CITRATE SYNTHASE"/>
    <property type="match status" value="1"/>
</dbReference>
<reference evidence="6 7" key="1">
    <citation type="submission" date="2019-06" db="EMBL/GenBank/DDBJ databases">
        <title>Genomic Encyclopedia of Type Strains, Phase IV (KMG-V): Genome sequencing to study the core and pangenomes of soil and plant-associated prokaryotes.</title>
        <authorList>
            <person name="Whitman W."/>
        </authorList>
    </citation>
    <scope>NUCLEOTIDE SEQUENCE [LARGE SCALE GENOMIC DNA]</scope>
    <source>
        <strain evidence="6 7">BR 11622</strain>
    </source>
</reference>
<dbReference type="SUPFAM" id="SSF46955">
    <property type="entry name" value="Putative DNA-binding domain"/>
    <property type="match status" value="1"/>
</dbReference>
<dbReference type="InterPro" id="IPR009061">
    <property type="entry name" value="DNA-bd_dom_put_sf"/>
</dbReference>
<dbReference type="GO" id="GO:0006099">
    <property type="term" value="P:tricarboxylic acid cycle"/>
    <property type="evidence" value="ECO:0007669"/>
    <property type="project" value="UniProtKB-UniPathway"/>
</dbReference>
<sequence length="407" mass="42831">MADPLTADLLTAAQAATRLGVSRPTLYAYVSRGLLRAQPAGDGRGSRYLAAEVDRLALTRIRGRRPKEIAKATLDWGLPVLESAITLIQDGRLYYGGHDALDLAARASVEEVAGLLWQVPAGGTALADAFSGPAPTPAPAFAAARAAFHGRRAEETLLPLLALASDDADTAIWQRAPGRLAQGAAALVRLLTACLLGTAPDAAPIHRQCAKAWGLDKEGAELVRMALVLCADHELNASNFTARCVASTGASLRAAVLGGLAALGGPRHGGLTARVEALWDEVGADGDTAGRLRQRLARGEDIPGYGHPLYPAGDPRAAALLARILPQRPAWAVVMEQTQRLVGQPPVIDTALVVLRRHLRLPPGAAFGLFALGRSVGWIAHALEQRADAQLIRPRALYTGPRPMPKP</sequence>
<dbReference type="EC" id="2.3.3.16" evidence="3"/>
<gene>
    <name evidence="6" type="ORF">FBZ90_10932</name>
</gene>
<keyword evidence="4" id="KW-0808">Transferase</keyword>
<dbReference type="GO" id="GO:0005975">
    <property type="term" value="P:carbohydrate metabolic process"/>
    <property type="evidence" value="ECO:0007669"/>
    <property type="project" value="TreeGrafter"/>
</dbReference>
<feature type="domain" description="Helix-turn-helix" evidence="5">
    <location>
        <begin position="9"/>
        <end position="56"/>
    </location>
</feature>
<dbReference type="InterPro" id="IPR041657">
    <property type="entry name" value="HTH_17"/>
</dbReference>
<dbReference type="Gene3D" id="1.10.580.10">
    <property type="entry name" value="Citrate Synthase, domain 1"/>
    <property type="match status" value="1"/>
</dbReference>
<evidence type="ECO:0000313" key="7">
    <source>
        <dbReference type="Proteomes" id="UP000315751"/>
    </source>
</evidence>
<dbReference type="GO" id="GO:0005829">
    <property type="term" value="C:cytosol"/>
    <property type="evidence" value="ECO:0007669"/>
    <property type="project" value="TreeGrafter"/>
</dbReference>
<name>A0A560H3M0_9PROT</name>
<dbReference type="Pfam" id="PF00285">
    <property type="entry name" value="Citrate_synt"/>
    <property type="match status" value="1"/>
</dbReference>
<comment type="similarity">
    <text evidence="2">Belongs to the citrate synthase family.</text>
</comment>
<dbReference type="AlphaFoldDB" id="A0A560H3M0"/>
<dbReference type="SUPFAM" id="SSF48256">
    <property type="entry name" value="Citrate synthase"/>
    <property type="match status" value="1"/>
</dbReference>